<organism evidence="1 2">
    <name type="scientific">Tardibacter chloracetimidivorans</name>
    <dbReference type="NCBI Taxonomy" id="1921510"/>
    <lineage>
        <taxon>Bacteria</taxon>
        <taxon>Pseudomonadati</taxon>
        <taxon>Pseudomonadota</taxon>
        <taxon>Alphaproteobacteria</taxon>
        <taxon>Sphingomonadales</taxon>
        <taxon>Sphingomonadaceae</taxon>
        <taxon>Tardibacter</taxon>
    </lineage>
</organism>
<accession>A0A1L3ZVG2</accession>
<evidence type="ECO:0000313" key="2">
    <source>
        <dbReference type="Proteomes" id="UP000182063"/>
    </source>
</evidence>
<keyword evidence="2" id="KW-1185">Reference proteome</keyword>
<dbReference type="STRING" id="1921510.BSL82_10200"/>
<dbReference type="Proteomes" id="UP000182063">
    <property type="component" value="Chromosome"/>
</dbReference>
<dbReference type="EMBL" id="CP018221">
    <property type="protein sequence ID" value="API59644.1"/>
    <property type="molecule type" value="Genomic_DNA"/>
</dbReference>
<name>A0A1L3ZVG2_9SPHN</name>
<dbReference type="AlphaFoldDB" id="A0A1L3ZVG2"/>
<evidence type="ECO:0000313" key="1">
    <source>
        <dbReference type="EMBL" id="API59644.1"/>
    </source>
</evidence>
<dbReference type="KEGG" id="sphj:BSL82_10200"/>
<reference evidence="2" key="1">
    <citation type="submission" date="2016-11" db="EMBL/GenBank/DDBJ databases">
        <title>Complete Genome Sequence of alachlor-degrading Sphingomonas sp. strain JJ-A5.</title>
        <authorList>
            <person name="Lee H."/>
            <person name="Ka J.-O."/>
        </authorList>
    </citation>
    <scope>NUCLEOTIDE SEQUENCE [LARGE SCALE GENOMIC DNA]</scope>
    <source>
        <strain evidence="2">JJ-A5</strain>
    </source>
</reference>
<dbReference type="RefSeq" id="WP_072597364.1">
    <property type="nucleotide sequence ID" value="NZ_CP018221.1"/>
</dbReference>
<protein>
    <submittedName>
        <fullName evidence="1">Uncharacterized protein</fullName>
    </submittedName>
</protein>
<gene>
    <name evidence="1" type="ORF">BSL82_10200</name>
</gene>
<proteinExistence type="predicted"/>
<sequence length="94" mass="10211">MDVAAIITALCGTLLPIGGGIAFVWNKVSSRFEAIEAKLDACEQRDKANAERRAVQATAIDLMLDELQRIAPMSAVLAHVRSLVDKLKADTHEH</sequence>